<accession>A0ABX1X5J4</accession>
<dbReference type="PANTHER" id="PTHR33933:SF3">
    <property type="entry name" value="PROTEIN ADENYLYLTRANSFERASE MJ0604-RELATED"/>
    <property type="match status" value="1"/>
</dbReference>
<feature type="domain" description="Polymerase nucleotidyl transferase" evidence="1">
    <location>
        <begin position="22"/>
        <end position="72"/>
    </location>
</feature>
<dbReference type="SUPFAM" id="SSF81301">
    <property type="entry name" value="Nucleotidyltransferase"/>
    <property type="match status" value="1"/>
</dbReference>
<evidence type="ECO:0000313" key="2">
    <source>
        <dbReference type="EMBL" id="NOU63690.1"/>
    </source>
</evidence>
<reference evidence="2 3" key="1">
    <citation type="submission" date="2019-10" db="EMBL/GenBank/DDBJ databases">
        <title>Description of Paenibacillus humi sp. nov.</title>
        <authorList>
            <person name="Carlier A."/>
            <person name="Qi S."/>
        </authorList>
    </citation>
    <scope>NUCLEOTIDE SEQUENCE [LARGE SCALE GENOMIC DNA]</scope>
    <source>
        <strain evidence="2 3">LMG 31461</strain>
    </source>
</reference>
<evidence type="ECO:0000313" key="3">
    <source>
        <dbReference type="Proteomes" id="UP000653578"/>
    </source>
</evidence>
<name>A0ABX1X5J4_9BACL</name>
<organism evidence="2 3">
    <name type="scientific">Paenibacillus plantarum</name>
    <dbReference type="NCBI Taxonomy" id="2654975"/>
    <lineage>
        <taxon>Bacteria</taxon>
        <taxon>Bacillati</taxon>
        <taxon>Bacillota</taxon>
        <taxon>Bacilli</taxon>
        <taxon>Bacillales</taxon>
        <taxon>Paenibacillaceae</taxon>
        <taxon>Paenibacillus</taxon>
    </lineage>
</organism>
<dbReference type="InterPro" id="IPR043519">
    <property type="entry name" value="NT_sf"/>
</dbReference>
<sequence>MLKLHESNIPTLTNNEVLAITKLKSRIKNELKATHLFLFGSKARGDHTRDSDVDLMIVTSLEYSKELRRNLSDIQFDVIMEVDAPLMCKLEGESDWNSVSYRALRDPILEEGIEIEL</sequence>
<dbReference type="Pfam" id="PF01909">
    <property type="entry name" value="NTP_transf_2"/>
    <property type="match status" value="1"/>
</dbReference>
<evidence type="ECO:0000259" key="1">
    <source>
        <dbReference type="Pfam" id="PF01909"/>
    </source>
</evidence>
<dbReference type="InterPro" id="IPR052548">
    <property type="entry name" value="Type_VII_TA_antitoxin"/>
</dbReference>
<dbReference type="PANTHER" id="PTHR33933">
    <property type="entry name" value="NUCLEOTIDYLTRANSFERASE"/>
    <property type="match status" value="1"/>
</dbReference>
<protein>
    <submittedName>
        <fullName evidence="2">Nucleotidyltransferase domain-containing protein</fullName>
    </submittedName>
</protein>
<dbReference type="InterPro" id="IPR002934">
    <property type="entry name" value="Polymerase_NTP_transf_dom"/>
</dbReference>
<dbReference type="CDD" id="cd05403">
    <property type="entry name" value="NT_KNTase_like"/>
    <property type="match status" value="1"/>
</dbReference>
<dbReference type="RefSeq" id="WP_171629460.1">
    <property type="nucleotide sequence ID" value="NZ_WHNY01000020.1"/>
</dbReference>
<dbReference type="Gene3D" id="3.30.460.10">
    <property type="entry name" value="Beta Polymerase, domain 2"/>
    <property type="match status" value="1"/>
</dbReference>
<dbReference type="EMBL" id="WHNY01000020">
    <property type="protein sequence ID" value="NOU63690.1"/>
    <property type="molecule type" value="Genomic_DNA"/>
</dbReference>
<proteinExistence type="predicted"/>
<comment type="caution">
    <text evidence="2">The sequence shown here is derived from an EMBL/GenBank/DDBJ whole genome shotgun (WGS) entry which is preliminary data.</text>
</comment>
<dbReference type="Proteomes" id="UP000653578">
    <property type="component" value="Unassembled WGS sequence"/>
</dbReference>
<keyword evidence="3" id="KW-1185">Reference proteome</keyword>
<gene>
    <name evidence="2" type="ORF">GC096_06575</name>
</gene>